<gene>
    <name evidence="7" type="ORF">PYV00_12245</name>
</gene>
<evidence type="ECO:0000256" key="1">
    <source>
        <dbReference type="ARBA" id="ARBA00004442"/>
    </source>
</evidence>
<evidence type="ECO:0000256" key="3">
    <source>
        <dbReference type="ARBA" id="ARBA00023136"/>
    </source>
</evidence>
<dbReference type="InterPro" id="IPR012910">
    <property type="entry name" value="Plug_dom"/>
</dbReference>
<dbReference type="NCBIfam" id="TIGR01782">
    <property type="entry name" value="TonB-Xanth-Caul"/>
    <property type="match status" value="1"/>
</dbReference>
<dbReference type="InterPro" id="IPR037066">
    <property type="entry name" value="Plug_dom_sf"/>
</dbReference>
<comment type="caution">
    <text evidence="7">The sequence shown here is derived from an EMBL/GenBank/DDBJ whole genome shotgun (WGS) entry which is preliminary data.</text>
</comment>
<keyword evidence="4" id="KW-0998">Cell outer membrane</keyword>
<keyword evidence="2" id="KW-0813">Transport</keyword>
<feature type="domain" description="Secretin/TonB short N-terminal" evidence="6">
    <location>
        <begin position="49"/>
        <end position="99"/>
    </location>
</feature>
<dbReference type="InterPro" id="IPR010104">
    <property type="entry name" value="TonB_rcpt_bac"/>
</dbReference>
<keyword evidence="7" id="KW-0675">Receptor</keyword>
<dbReference type="PANTHER" id="PTHR40980">
    <property type="entry name" value="PLUG DOMAIN-CONTAINING PROTEIN"/>
    <property type="match status" value="1"/>
</dbReference>
<dbReference type="Pfam" id="PF07715">
    <property type="entry name" value="Plug"/>
    <property type="match status" value="1"/>
</dbReference>
<dbReference type="InterPro" id="IPR008969">
    <property type="entry name" value="CarboxyPept-like_regulatory"/>
</dbReference>
<evidence type="ECO:0000256" key="5">
    <source>
        <dbReference type="SAM" id="SignalP"/>
    </source>
</evidence>
<evidence type="ECO:0000256" key="4">
    <source>
        <dbReference type="ARBA" id="ARBA00023237"/>
    </source>
</evidence>
<keyword evidence="8" id="KW-1185">Reference proteome</keyword>
<dbReference type="Proteomes" id="UP001216253">
    <property type="component" value="Unassembled WGS sequence"/>
</dbReference>
<comment type="subcellular location">
    <subcellularLocation>
        <location evidence="1">Cell outer membrane</location>
    </subcellularLocation>
</comment>
<dbReference type="SUPFAM" id="SSF56935">
    <property type="entry name" value="Porins"/>
    <property type="match status" value="1"/>
</dbReference>
<dbReference type="EMBL" id="JARESE010000041">
    <property type="protein sequence ID" value="MDE8652472.1"/>
    <property type="molecule type" value="Genomic_DNA"/>
</dbReference>
<dbReference type="PANTHER" id="PTHR40980:SF4">
    <property type="entry name" value="TONB-DEPENDENT RECEPTOR-LIKE BETA-BARREL DOMAIN-CONTAINING PROTEIN"/>
    <property type="match status" value="1"/>
</dbReference>
<reference evidence="7 8" key="1">
    <citation type="submission" date="2023-03" db="EMBL/GenBank/DDBJ databases">
        <title>NovoSphingobium album sp. nov. isolated from polycyclic aromatic hydrocarbons- and heavy-metal polluted soil.</title>
        <authorList>
            <person name="Liu Z."/>
            <person name="Wang K."/>
        </authorList>
    </citation>
    <scope>NUCLEOTIDE SEQUENCE [LARGE SCALE GENOMIC DNA]</scope>
    <source>
        <strain evidence="7 8">H3SJ31-1</strain>
    </source>
</reference>
<dbReference type="SMART" id="SM00965">
    <property type="entry name" value="STN"/>
    <property type="match status" value="1"/>
</dbReference>
<dbReference type="Gene3D" id="2.60.40.1120">
    <property type="entry name" value="Carboxypeptidase-like, regulatory domain"/>
    <property type="match status" value="1"/>
</dbReference>
<dbReference type="Gene3D" id="2.40.170.20">
    <property type="entry name" value="TonB-dependent receptor, beta-barrel domain"/>
    <property type="match status" value="1"/>
</dbReference>
<proteinExistence type="predicted"/>
<organism evidence="7 8">
    <name type="scientific">Novosphingobium album</name>
    <name type="common">ex Liu et al. 2023</name>
    <dbReference type="NCBI Taxonomy" id="3031130"/>
    <lineage>
        <taxon>Bacteria</taxon>
        <taxon>Pseudomonadati</taxon>
        <taxon>Pseudomonadota</taxon>
        <taxon>Alphaproteobacteria</taxon>
        <taxon>Sphingomonadales</taxon>
        <taxon>Sphingomonadaceae</taxon>
        <taxon>Novosphingobium</taxon>
    </lineage>
</organism>
<accession>A0ABT5WR01</accession>
<dbReference type="Gene3D" id="2.170.130.10">
    <property type="entry name" value="TonB-dependent receptor, plug domain"/>
    <property type="match status" value="1"/>
</dbReference>
<evidence type="ECO:0000259" key="6">
    <source>
        <dbReference type="SMART" id="SM00965"/>
    </source>
</evidence>
<dbReference type="SUPFAM" id="SSF49464">
    <property type="entry name" value="Carboxypeptidase regulatory domain-like"/>
    <property type="match status" value="1"/>
</dbReference>
<dbReference type="InterPro" id="IPR011662">
    <property type="entry name" value="Secretin/TonB_short_N"/>
</dbReference>
<name>A0ABT5WR01_9SPHN</name>
<dbReference type="InterPro" id="IPR036942">
    <property type="entry name" value="Beta-barrel_TonB_sf"/>
</dbReference>
<dbReference type="Gene3D" id="3.55.50.30">
    <property type="match status" value="1"/>
</dbReference>
<dbReference type="Pfam" id="PF14905">
    <property type="entry name" value="OMP_b-brl_3"/>
    <property type="match status" value="1"/>
</dbReference>
<evidence type="ECO:0000313" key="8">
    <source>
        <dbReference type="Proteomes" id="UP001216253"/>
    </source>
</evidence>
<feature type="chain" id="PRO_5047177089" evidence="5">
    <location>
        <begin position="20"/>
        <end position="1169"/>
    </location>
</feature>
<protein>
    <submittedName>
        <fullName evidence="7">TonB-dependent receptor</fullName>
    </submittedName>
</protein>
<keyword evidence="5" id="KW-0732">Signal</keyword>
<dbReference type="InterPro" id="IPR041700">
    <property type="entry name" value="OMP_b-brl_3"/>
</dbReference>
<sequence>MIRTLAAALATSTCIVALATPAAAQTREYNIPAGSLKSALDAYVRQSGRQIVYRADEVRSARSPGARGQLSAEAALTNLLAGSGFKTRVDGNLIAIVKAGNVEGVVSQGSPLARNTKGRQVQRARGHGIVEGKVVDNATGAALKGALVEIVETGEVTRTDDLGNFRLVGVPAGELTVRISYLGYAEVTNDVSVSGNAPVRVQYSLLAGQSADIVVTAYLSSRAQALNQERTADNVSTVISSDLLGDFTGTTLSESLRRAPGVIFDRDAATGDGTNITIRGMAPDFNAVKINGVELPEGSGVGRSASLNNVLTESINKVTISKTLLPSQDSAGTGGLVEIETKTPLDRPRRFVSVSVEGAKRGRDFTDDFLVGGTASARFGANDQFGISASVQYRDRSLMRISYNTSPFFGLYLPLQVDGTPTITSTSDIDPRLAFPFEQGSDGVYPIGLDISSDRTRTKNLSATLSAAWEVDTHTKLFADYQRLDLKVNRYSESLSMFANPISYAPLPVAALGGEVRQAIDWSSRSLGVTPSFSYTPNAKTTTDVLSFRGETNLASWSFKYLAGYAKGRTRGETMNVNFESPTLVLTDDQLLPEAFDPVEGRVITPFPQLRPGMSSIPTPLLSQAGLDLLNASTYEWRRANLYSARGQNERWNGEFSVRKEFASSVLRSIEAGATYKNSKFSDQSGVAFDYAALVVGLSPATFGLPLTDSPLSPIGVDFGFRNLSREDGIAFAQILQDACLSTVCPTGSKYARYINPADSRLKDEFTQESELSAYLQATLQFGKLEVIGGARVTRVDVKAVNLQGPRIFRADFSQDDDFFAVNNAVVADRARQTDVLPRILANYRFDENNIVRLGYFMTVARPQINLLSQTPGVTLFLGPLPGPRGNLPSLFVQSGNPDLKPARTDNFDLSLEHYDGAIGVIKLGVFYKRFHNLLESTYLSGAATIDAVRGVLPDDPRFADVLANPNNYNLTLFRPLNNEDTADLWGVEAAIERQFTFLPAPFDGLGVYANYTYANSSKNQPITWTAKPVLDAQGAIVDFESEDIVLRDLPFSGQAKHSGTLGLTYNKKGFSGNLAYTMQGRRTVGYIGNGISNFEESFGTLDFRAQYSTKLAGGDFQIFLEGSDLLRGASDSGLRSSQGTGSGSNGRYLYRGSYYGGRQLRAGAKFSF</sequence>
<feature type="signal peptide" evidence="5">
    <location>
        <begin position="1"/>
        <end position="19"/>
    </location>
</feature>
<evidence type="ECO:0000256" key="2">
    <source>
        <dbReference type="ARBA" id="ARBA00022448"/>
    </source>
</evidence>
<dbReference type="RefSeq" id="WP_275228555.1">
    <property type="nucleotide sequence ID" value="NZ_JARESE010000041.1"/>
</dbReference>
<evidence type="ECO:0000313" key="7">
    <source>
        <dbReference type="EMBL" id="MDE8652472.1"/>
    </source>
</evidence>
<dbReference type="Pfam" id="PF13620">
    <property type="entry name" value="CarboxypepD_reg"/>
    <property type="match status" value="1"/>
</dbReference>
<keyword evidence="3" id="KW-0472">Membrane</keyword>